<keyword evidence="2" id="KW-0812">Transmembrane</keyword>
<dbReference type="RefSeq" id="WP_028795975.1">
    <property type="nucleotide sequence ID" value="NZ_FNBW01000010.1"/>
</dbReference>
<keyword evidence="2" id="KW-0472">Membrane</keyword>
<dbReference type="Pfam" id="PF13717">
    <property type="entry name" value="Zn_ribbon_4"/>
    <property type="match status" value="1"/>
</dbReference>
<protein>
    <submittedName>
        <fullName evidence="4">MJ0042 family finger-like domain-containing protein</fullName>
    </submittedName>
</protein>
<dbReference type="AlphaFoldDB" id="A0A8G2EZK9"/>
<name>A0A8G2EZK9_9PROT</name>
<keyword evidence="2" id="KW-1133">Transmembrane helix</keyword>
<dbReference type="Pfam" id="PF11906">
    <property type="entry name" value="DUF3426"/>
    <property type="match status" value="1"/>
</dbReference>
<feature type="domain" description="Zinc finger/thioredoxin putative" evidence="3">
    <location>
        <begin position="1"/>
        <end position="35"/>
    </location>
</feature>
<dbReference type="OrthoDB" id="7159357at2"/>
<dbReference type="InterPro" id="IPR011723">
    <property type="entry name" value="Znf/thioredoxin_put"/>
</dbReference>
<feature type="region of interest" description="Disordered" evidence="1">
    <location>
        <begin position="39"/>
        <end position="92"/>
    </location>
</feature>
<gene>
    <name evidence="4" type="ORF">SAMN05660686_03313</name>
</gene>
<reference evidence="4 5" key="1">
    <citation type="submission" date="2016-10" db="EMBL/GenBank/DDBJ databases">
        <authorList>
            <person name="Varghese N."/>
            <person name="Submissions S."/>
        </authorList>
    </citation>
    <scope>NUCLEOTIDE SEQUENCE [LARGE SCALE GENOMIC DNA]</scope>
    <source>
        <strain evidence="4 5">DSM 18839</strain>
    </source>
</reference>
<organism evidence="4 5">
    <name type="scientific">Thalassobaculum litoreum DSM 18839</name>
    <dbReference type="NCBI Taxonomy" id="1123362"/>
    <lineage>
        <taxon>Bacteria</taxon>
        <taxon>Pseudomonadati</taxon>
        <taxon>Pseudomonadota</taxon>
        <taxon>Alphaproteobacteria</taxon>
        <taxon>Rhodospirillales</taxon>
        <taxon>Thalassobaculaceae</taxon>
        <taxon>Thalassobaculum</taxon>
    </lineage>
</organism>
<comment type="caution">
    <text evidence="4">The sequence shown here is derived from an EMBL/GenBank/DDBJ whole genome shotgun (WGS) entry which is preliminary data.</text>
</comment>
<proteinExistence type="predicted"/>
<evidence type="ECO:0000256" key="2">
    <source>
        <dbReference type="SAM" id="Phobius"/>
    </source>
</evidence>
<evidence type="ECO:0000313" key="4">
    <source>
        <dbReference type="EMBL" id="SDG08910.1"/>
    </source>
</evidence>
<feature type="transmembrane region" description="Helical" evidence="2">
    <location>
        <begin position="109"/>
        <end position="128"/>
    </location>
</feature>
<dbReference type="EMBL" id="FNBW01000010">
    <property type="protein sequence ID" value="SDG08910.1"/>
    <property type="molecule type" value="Genomic_DNA"/>
</dbReference>
<dbReference type="NCBIfam" id="TIGR02098">
    <property type="entry name" value="MJ0042_CXXC"/>
    <property type="match status" value="1"/>
</dbReference>
<dbReference type="Proteomes" id="UP000198615">
    <property type="component" value="Unassembled WGS sequence"/>
</dbReference>
<keyword evidence="5" id="KW-1185">Reference proteome</keyword>
<evidence type="ECO:0000256" key="1">
    <source>
        <dbReference type="SAM" id="MobiDB-lite"/>
    </source>
</evidence>
<sequence length="255" mass="27561">MLVTCPKCEQKFKVPDSALGTKGRKLKCSSCEHKWHQMPVGAEDGEPEAPPVAKKKKKAPPPEPVAEEPLEEAVGQDQMGEEIDPPPLGDVSRFRAVRGTEDEKPSRPYILYGLLFLAVAIPAGLFAARTSLVHAWPASALLYEKVGMPVPVPGEGLVLQNVYVERRQEGTVEVLVVHGEIRNPGELMMSLPALRATVFAEGGQTLASWLFTTESYQLLPGEKTAFVSEFANTAPGAAKVNVTFTDARPEAGLGY</sequence>
<accession>A0A8G2EZK9</accession>
<dbReference type="InterPro" id="IPR021834">
    <property type="entry name" value="DUF3426"/>
</dbReference>
<evidence type="ECO:0000313" key="5">
    <source>
        <dbReference type="Proteomes" id="UP000198615"/>
    </source>
</evidence>
<evidence type="ECO:0000259" key="3">
    <source>
        <dbReference type="Pfam" id="PF13717"/>
    </source>
</evidence>